<dbReference type="PIRSF" id="PIRSF004761">
    <property type="entry name" value="Hydrgn_mat_HypA"/>
    <property type="match status" value="1"/>
</dbReference>
<protein>
    <recommendedName>
        <fullName evidence="5">Hydrogenase maturation factor HypA</fullName>
    </recommendedName>
</protein>
<evidence type="ECO:0000313" key="7">
    <source>
        <dbReference type="Proteomes" id="UP001144110"/>
    </source>
</evidence>
<evidence type="ECO:0000256" key="4">
    <source>
        <dbReference type="ARBA" id="ARBA00022833"/>
    </source>
</evidence>
<dbReference type="HAMAP" id="MF_00213">
    <property type="entry name" value="HypA_HybF"/>
    <property type="match status" value="1"/>
</dbReference>
<gene>
    <name evidence="5" type="primary">hypA</name>
    <name evidence="6" type="ORF">OD816_000191</name>
</gene>
<evidence type="ECO:0000256" key="5">
    <source>
        <dbReference type="HAMAP-Rule" id="MF_00213"/>
    </source>
</evidence>
<dbReference type="GO" id="GO:0016151">
    <property type="term" value="F:nickel cation binding"/>
    <property type="evidence" value="ECO:0007669"/>
    <property type="project" value="UniProtKB-UniRule"/>
</dbReference>
<dbReference type="Gene3D" id="3.30.2320.80">
    <property type="match status" value="1"/>
</dbReference>
<comment type="caution">
    <text evidence="6">The sequence shown here is derived from an EMBL/GenBank/DDBJ whole genome shotgun (WGS) entry which is preliminary data.</text>
</comment>
<evidence type="ECO:0000313" key="6">
    <source>
        <dbReference type="EMBL" id="MDF2952946.1"/>
    </source>
</evidence>
<feature type="binding site" evidence="5">
    <location>
        <position position="93"/>
    </location>
    <ligand>
        <name>Zn(2+)</name>
        <dbReference type="ChEBI" id="CHEBI:29105"/>
    </ligand>
</feature>
<name>A0AAE3TE06_9BACT</name>
<keyword evidence="2 5" id="KW-0533">Nickel</keyword>
<dbReference type="GO" id="GO:0051604">
    <property type="term" value="P:protein maturation"/>
    <property type="evidence" value="ECO:0007669"/>
    <property type="project" value="InterPro"/>
</dbReference>
<keyword evidence="4 5" id="KW-0862">Zinc</keyword>
<dbReference type="AlphaFoldDB" id="A0AAE3TE06"/>
<feature type="binding site" evidence="5">
    <location>
        <position position="112"/>
    </location>
    <ligand>
        <name>Zn(2+)</name>
        <dbReference type="ChEBI" id="CHEBI:29105"/>
    </ligand>
</feature>
<evidence type="ECO:0000256" key="1">
    <source>
        <dbReference type="ARBA" id="ARBA00010748"/>
    </source>
</evidence>
<dbReference type="EMBL" id="JAPHEG010000001">
    <property type="protein sequence ID" value="MDF2952946.1"/>
    <property type="molecule type" value="Genomic_DNA"/>
</dbReference>
<dbReference type="GO" id="GO:0008270">
    <property type="term" value="F:zinc ion binding"/>
    <property type="evidence" value="ECO:0007669"/>
    <property type="project" value="UniProtKB-UniRule"/>
</dbReference>
<feature type="binding site" evidence="5">
    <location>
        <position position="22"/>
    </location>
    <ligand>
        <name>Ni(2+)</name>
        <dbReference type="ChEBI" id="CHEBI:49786"/>
    </ligand>
</feature>
<comment type="function">
    <text evidence="5">Involved in the maturation of [NiFe] hydrogenases. Required for nickel insertion into the metal center of the hydrogenase.</text>
</comment>
<dbReference type="PANTHER" id="PTHR34535">
    <property type="entry name" value="HYDROGENASE MATURATION FACTOR HYPA"/>
    <property type="match status" value="1"/>
</dbReference>
<comment type="similarity">
    <text evidence="1 5">Belongs to the HypA/HybF family.</text>
</comment>
<accession>A0AAE3TE06</accession>
<dbReference type="InterPro" id="IPR020538">
    <property type="entry name" value="Hydgase_Ni_incorp_HypA/HybF_CS"/>
</dbReference>
<proteinExistence type="inferred from homology"/>
<sequence length="135" mass="15495">MVQSVFLKIPQVSFFQEYAEMHEYFIVQNILRTVEDLVKDYPGKKVIKAVFLIGKFSGVEPELLKTALDFFKKGSPLEDAEIVLELEDLKIKCLDCGKEATKEKWDITCPFCGSFNTKVVSGEEMFLKTLELEEE</sequence>
<feature type="binding site" evidence="5">
    <location>
        <position position="96"/>
    </location>
    <ligand>
        <name>Zn(2+)</name>
        <dbReference type="ChEBI" id="CHEBI:29105"/>
    </ligand>
</feature>
<dbReference type="Proteomes" id="UP001144110">
    <property type="component" value="Unassembled WGS sequence"/>
</dbReference>
<evidence type="ECO:0000256" key="3">
    <source>
        <dbReference type="ARBA" id="ARBA00022723"/>
    </source>
</evidence>
<feature type="binding site" evidence="5">
    <location>
        <position position="109"/>
    </location>
    <ligand>
        <name>Zn(2+)</name>
        <dbReference type="ChEBI" id="CHEBI:29105"/>
    </ligand>
</feature>
<organism evidence="6 7">
    <name type="scientific">Candidatus Thermodesulfobacterium syntrophicum</name>
    <dbReference type="NCBI Taxonomy" id="3060442"/>
    <lineage>
        <taxon>Bacteria</taxon>
        <taxon>Pseudomonadati</taxon>
        <taxon>Thermodesulfobacteriota</taxon>
        <taxon>Thermodesulfobacteria</taxon>
        <taxon>Thermodesulfobacteriales</taxon>
        <taxon>Thermodesulfobacteriaceae</taxon>
        <taxon>Thermodesulfobacterium</taxon>
    </lineage>
</organism>
<evidence type="ECO:0000256" key="2">
    <source>
        <dbReference type="ARBA" id="ARBA00022596"/>
    </source>
</evidence>
<dbReference type="InterPro" id="IPR000688">
    <property type="entry name" value="HypA/HybF"/>
</dbReference>
<dbReference type="Pfam" id="PF01155">
    <property type="entry name" value="HypA"/>
    <property type="match status" value="1"/>
</dbReference>
<keyword evidence="3 5" id="KW-0479">Metal-binding</keyword>
<dbReference type="PROSITE" id="PS01249">
    <property type="entry name" value="HYPA"/>
    <property type="match status" value="1"/>
</dbReference>
<dbReference type="PANTHER" id="PTHR34535:SF3">
    <property type="entry name" value="HYDROGENASE MATURATION FACTOR HYPA"/>
    <property type="match status" value="1"/>
</dbReference>
<reference evidence="6" key="1">
    <citation type="submission" date="2022-11" db="EMBL/GenBank/DDBJ databases">
        <title>Candidatus Alkanophaga archaea from heated hydrothermal vent sediment oxidize petroleum alkanes.</title>
        <authorList>
            <person name="Zehnle H."/>
            <person name="Laso-Perez R."/>
            <person name="Lipp J."/>
            <person name="Teske A."/>
            <person name="Wegener G."/>
        </authorList>
    </citation>
    <scope>NUCLEOTIDE SEQUENCE</scope>
    <source>
        <strain evidence="6">MCA70</strain>
    </source>
</reference>